<evidence type="ECO:0000313" key="2">
    <source>
        <dbReference type="Proteomes" id="UP001596106"/>
    </source>
</evidence>
<comment type="caution">
    <text evidence="1">The sequence shown here is derived from an EMBL/GenBank/DDBJ whole genome shotgun (WGS) entry which is preliminary data.</text>
</comment>
<reference evidence="2" key="1">
    <citation type="journal article" date="2019" name="Int. J. Syst. Evol. Microbiol.">
        <title>The Global Catalogue of Microorganisms (GCM) 10K type strain sequencing project: providing services to taxonomists for standard genome sequencing and annotation.</title>
        <authorList>
            <consortium name="The Broad Institute Genomics Platform"/>
            <consortium name="The Broad Institute Genome Sequencing Center for Infectious Disease"/>
            <person name="Wu L."/>
            <person name="Ma J."/>
        </authorList>
    </citation>
    <scope>NUCLEOTIDE SEQUENCE [LARGE SCALE GENOMIC DNA]</scope>
    <source>
        <strain evidence="2">CCUG 55250</strain>
    </source>
</reference>
<protein>
    <recommendedName>
        <fullName evidence="3">Terminase small subunit</fullName>
    </recommendedName>
</protein>
<dbReference type="Proteomes" id="UP001596106">
    <property type="component" value="Unassembled WGS sequence"/>
</dbReference>
<accession>A0ABW0IL99</accession>
<keyword evidence="2" id="KW-1185">Reference proteome</keyword>
<sequence>MELIPKEDRLERFRDHLHREVPLAEKDQLLMQRYNFAYTQLCDGESSREVVKLLMSAYCLSQSQSYNIVNDALSIFGGNPTKAIRDGKKAVYVIRLEELADKLNEEGEYEAAANVLAKAAKLQGMTEKEGQQIDPRLFMPKPNLIFTDDLAAVEISRQIEDAEHDVVD</sequence>
<gene>
    <name evidence="1" type="ORF">ACFPMF_27690</name>
</gene>
<name>A0ABW0IL99_9BACT</name>
<evidence type="ECO:0008006" key="3">
    <source>
        <dbReference type="Google" id="ProtNLM"/>
    </source>
</evidence>
<proteinExistence type="predicted"/>
<dbReference type="EMBL" id="JBHSMA010000021">
    <property type="protein sequence ID" value="MFC5413135.1"/>
    <property type="molecule type" value="Genomic_DNA"/>
</dbReference>
<organism evidence="1 2">
    <name type="scientific">Larkinella bovis</name>
    <dbReference type="NCBI Taxonomy" id="683041"/>
    <lineage>
        <taxon>Bacteria</taxon>
        <taxon>Pseudomonadati</taxon>
        <taxon>Bacteroidota</taxon>
        <taxon>Cytophagia</taxon>
        <taxon>Cytophagales</taxon>
        <taxon>Spirosomataceae</taxon>
        <taxon>Larkinella</taxon>
    </lineage>
</organism>
<dbReference type="RefSeq" id="WP_379851367.1">
    <property type="nucleotide sequence ID" value="NZ_JBHSMA010000021.1"/>
</dbReference>
<evidence type="ECO:0000313" key="1">
    <source>
        <dbReference type="EMBL" id="MFC5413135.1"/>
    </source>
</evidence>